<evidence type="ECO:0000259" key="2">
    <source>
        <dbReference type="Pfam" id="PF12307"/>
    </source>
</evidence>
<dbReference type="EMBL" id="JASCTH010000033">
    <property type="protein sequence ID" value="MDI6104382.1"/>
    <property type="molecule type" value="Genomic_DNA"/>
</dbReference>
<dbReference type="Proteomes" id="UP001241758">
    <property type="component" value="Unassembled WGS sequence"/>
</dbReference>
<name>A0ABT6WXB8_9ACTN</name>
<gene>
    <name evidence="3" type="ORF">QLQ12_37910</name>
</gene>
<feature type="compositionally biased region" description="Polar residues" evidence="1">
    <location>
        <begin position="148"/>
        <end position="163"/>
    </location>
</feature>
<organism evidence="3 4">
    <name type="scientific">Actinoplanes sandaracinus</name>
    <dbReference type="NCBI Taxonomy" id="3045177"/>
    <lineage>
        <taxon>Bacteria</taxon>
        <taxon>Bacillati</taxon>
        <taxon>Actinomycetota</taxon>
        <taxon>Actinomycetes</taxon>
        <taxon>Micromonosporales</taxon>
        <taxon>Micromonosporaceae</taxon>
        <taxon>Actinoplanes</taxon>
    </lineage>
</organism>
<accession>A0ABT6WXB8</accession>
<keyword evidence="4" id="KW-1185">Reference proteome</keyword>
<sequence length="163" mass="18548">MLQDADGSVQWTRCCRPERARRAAQALTAAREGDTDYSDRHKVLIDCRTVFESFDAMPSTVLLERLKALPESPWADYNNGAGLTPMKLGLLLKEYDITSDNITFKPPVGRMKGFHRAPFADAWQRYCTREEKPASQPYKPYKPYADPQTPSSDNVRLFQSRTA</sequence>
<reference evidence="3 4" key="1">
    <citation type="submission" date="2023-05" db="EMBL/GenBank/DDBJ databases">
        <title>Actinoplanes sp. NEAU-A12 genome sequencing.</title>
        <authorList>
            <person name="Wang Z.-S."/>
        </authorList>
    </citation>
    <scope>NUCLEOTIDE SEQUENCE [LARGE SCALE GENOMIC DNA]</scope>
    <source>
        <strain evidence="3 4">NEAU-A12</strain>
    </source>
</reference>
<feature type="domain" description="DUF3631" evidence="2">
    <location>
        <begin position="17"/>
        <end position="126"/>
    </location>
</feature>
<evidence type="ECO:0000313" key="3">
    <source>
        <dbReference type="EMBL" id="MDI6104382.1"/>
    </source>
</evidence>
<proteinExistence type="predicted"/>
<dbReference type="InterPro" id="IPR022081">
    <property type="entry name" value="DUF3631"/>
</dbReference>
<feature type="region of interest" description="Disordered" evidence="1">
    <location>
        <begin position="131"/>
        <end position="163"/>
    </location>
</feature>
<comment type="caution">
    <text evidence="3">The sequence shown here is derived from an EMBL/GenBank/DDBJ whole genome shotgun (WGS) entry which is preliminary data.</text>
</comment>
<evidence type="ECO:0000313" key="4">
    <source>
        <dbReference type="Proteomes" id="UP001241758"/>
    </source>
</evidence>
<dbReference type="Pfam" id="PF12307">
    <property type="entry name" value="DUF3631"/>
    <property type="match status" value="1"/>
</dbReference>
<evidence type="ECO:0000256" key="1">
    <source>
        <dbReference type="SAM" id="MobiDB-lite"/>
    </source>
</evidence>
<protein>
    <submittedName>
        <fullName evidence="3">DUF3631 domain-containing protein</fullName>
    </submittedName>
</protein>